<dbReference type="EMBL" id="BEZZ01000080">
    <property type="protein sequence ID" value="GCC25229.1"/>
    <property type="molecule type" value="Genomic_DNA"/>
</dbReference>
<comment type="caution">
    <text evidence="1">The sequence shown here is derived from an EMBL/GenBank/DDBJ whole genome shotgun (WGS) entry which is preliminary data.</text>
</comment>
<evidence type="ECO:0000313" key="1">
    <source>
        <dbReference type="EMBL" id="GCC25229.1"/>
    </source>
</evidence>
<reference evidence="1 2" key="1">
    <citation type="journal article" date="2018" name="Nat. Ecol. Evol.">
        <title>Shark genomes provide insights into elasmobranch evolution and the origin of vertebrates.</title>
        <authorList>
            <person name="Hara Y"/>
            <person name="Yamaguchi K"/>
            <person name="Onimaru K"/>
            <person name="Kadota M"/>
            <person name="Koyanagi M"/>
            <person name="Keeley SD"/>
            <person name="Tatsumi K"/>
            <person name="Tanaka K"/>
            <person name="Motone F"/>
            <person name="Kageyama Y"/>
            <person name="Nozu R"/>
            <person name="Adachi N"/>
            <person name="Nishimura O"/>
            <person name="Nakagawa R"/>
            <person name="Tanegashima C"/>
            <person name="Kiyatake I"/>
            <person name="Matsumoto R"/>
            <person name="Murakumo K"/>
            <person name="Nishida K"/>
            <person name="Terakita A"/>
            <person name="Kuratani S"/>
            <person name="Sato K"/>
            <person name="Hyodo S Kuraku.S."/>
        </authorList>
    </citation>
    <scope>NUCLEOTIDE SEQUENCE [LARGE SCALE GENOMIC DNA]</scope>
</reference>
<sequence length="91" mass="9972">MEIAANCGGAGRPLFQCVGIRAGSIALRHRVEMNLPSISMRGVPMGRIRWAERLPGFSSRLESGNMSTQVVSEAETVVVSRERRRQPKSCS</sequence>
<dbReference type="AlphaFoldDB" id="A0A401S4G2"/>
<dbReference type="Proteomes" id="UP000287033">
    <property type="component" value="Unassembled WGS sequence"/>
</dbReference>
<evidence type="ECO:0000313" key="2">
    <source>
        <dbReference type="Proteomes" id="UP000287033"/>
    </source>
</evidence>
<name>A0A401S4G2_CHIPU</name>
<protein>
    <submittedName>
        <fullName evidence="1">Uncharacterized protein</fullName>
    </submittedName>
</protein>
<gene>
    <name evidence="1" type="ORF">chiPu_0003637</name>
</gene>
<accession>A0A401S4G2</accession>
<organism evidence="1 2">
    <name type="scientific">Chiloscyllium punctatum</name>
    <name type="common">Brownbanded bambooshark</name>
    <name type="synonym">Hemiscyllium punctatum</name>
    <dbReference type="NCBI Taxonomy" id="137246"/>
    <lineage>
        <taxon>Eukaryota</taxon>
        <taxon>Metazoa</taxon>
        <taxon>Chordata</taxon>
        <taxon>Craniata</taxon>
        <taxon>Vertebrata</taxon>
        <taxon>Chondrichthyes</taxon>
        <taxon>Elasmobranchii</taxon>
        <taxon>Galeomorphii</taxon>
        <taxon>Galeoidea</taxon>
        <taxon>Orectolobiformes</taxon>
        <taxon>Hemiscylliidae</taxon>
        <taxon>Chiloscyllium</taxon>
    </lineage>
</organism>
<proteinExistence type="predicted"/>
<keyword evidence="2" id="KW-1185">Reference proteome</keyword>